<keyword evidence="3" id="KW-0732">Signal</keyword>
<dbReference type="GO" id="GO:0006508">
    <property type="term" value="P:proteolysis"/>
    <property type="evidence" value="ECO:0007669"/>
    <property type="project" value="InterPro"/>
</dbReference>
<evidence type="ECO:0000313" key="5">
    <source>
        <dbReference type="Proteomes" id="UP000234275"/>
    </source>
</evidence>
<comment type="caution">
    <text evidence="4">The sequence shown here is derived from an EMBL/GenBank/DDBJ whole genome shotgun (WGS) entry which is preliminary data.</text>
</comment>
<protein>
    <submittedName>
        <fullName evidence="4">Concanavalin A-like lectin/glucanase</fullName>
    </submittedName>
</protein>
<feature type="signal peptide" evidence="3">
    <location>
        <begin position="1"/>
        <end position="18"/>
    </location>
</feature>
<dbReference type="Proteomes" id="UP000234275">
    <property type="component" value="Unassembled WGS sequence"/>
</dbReference>
<gene>
    <name evidence="4" type="ORF">P170DRAFT_433527</name>
</gene>
<dbReference type="PRINTS" id="PR00977">
    <property type="entry name" value="SCYTLDPTASE"/>
</dbReference>
<feature type="active site" description="Proton acceptor" evidence="1">
    <location>
        <position position="205"/>
    </location>
</feature>
<dbReference type="VEuPathDB" id="FungiDB:P170DRAFT_433527"/>
<dbReference type="STRING" id="1392250.A0A2I2GFG6"/>
<name>A0A2I2GFG6_9EURO</name>
<keyword evidence="5" id="KW-1185">Reference proteome</keyword>
<feature type="chain" id="PRO_5014151827" evidence="3">
    <location>
        <begin position="19"/>
        <end position="270"/>
    </location>
</feature>
<dbReference type="InterPro" id="IPR000250">
    <property type="entry name" value="Peptidase_G1"/>
</dbReference>
<dbReference type="SUPFAM" id="SSF49899">
    <property type="entry name" value="Concanavalin A-like lectins/glucanases"/>
    <property type="match status" value="1"/>
</dbReference>
<dbReference type="Gene3D" id="2.60.120.700">
    <property type="entry name" value="Peptidase G1"/>
    <property type="match status" value="1"/>
</dbReference>
<dbReference type="EMBL" id="MSFO01000002">
    <property type="protein sequence ID" value="PLB51625.1"/>
    <property type="molecule type" value="Genomic_DNA"/>
</dbReference>
<evidence type="ECO:0000256" key="2">
    <source>
        <dbReference type="SAM" id="MobiDB-lite"/>
    </source>
</evidence>
<dbReference type="PANTHER" id="PTHR37536">
    <property type="entry name" value="PUTATIVE (AFU_ORTHOLOGUE AFUA_3G02970)-RELATED"/>
    <property type="match status" value="1"/>
</dbReference>
<dbReference type="Pfam" id="PF01828">
    <property type="entry name" value="Peptidase_A4"/>
    <property type="match status" value="1"/>
</dbReference>
<dbReference type="InterPro" id="IPR013320">
    <property type="entry name" value="ConA-like_dom_sf"/>
</dbReference>
<evidence type="ECO:0000256" key="1">
    <source>
        <dbReference type="PIRSR" id="PIRSR600250-50"/>
    </source>
</evidence>
<proteinExistence type="predicted"/>
<keyword evidence="4" id="KW-0430">Lectin</keyword>
<dbReference type="RefSeq" id="XP_024706927.1">
    <property type="nucleotide sequence ID" value="XM_024848510.1"/>
</dbReference>
<dbReference type="AlphaFoldDB" id="A0A2I2GFG6"/>
<organism evidence="4 5">
    <name type="scientific">Aspergillus steynii IBT 23096</name>
    <dbReference type="NCBI Taxonomy" id="1392250"/>
    <lineage>
        <taxon>Eukaryota</taxon>
        <taxon>Fungi</taxon>
        <taxon>Dikarya</taxon>
        <taxon>Ascomycota</taxon>
        <taxon>Pezizomycotina</taxon>
        <taxon>Eurotiomycetes</taxon>
        <taxon>Eurotiomycetidae</taxon>
        <taxon>Eurotiales</taxon>
        <taxon>Aspergillaceae</taxon>
        <taxon>Aspergillus</taxon>
        <taxon>Aspergillus subgen. Circumdati</taxon>
    </lineage>
</organism>
<reference evidence="4 5" key="1">
    <citation type="submission" date="2016-12" db="EMBL/GenBank/DDBJ databases">
        <title>The genomes of Aspergillus section Nigri reveals drivers in fungal speciation.</title>
        <authorList>
            <consortium name="DOE Joint Genome Institute"/>
            <person name="Vesth T.C."/>
            <person name="Nybo J."/>
            <person name="Theobald S."/>
            <person name="Brandl J."/>
            <person name="Frisvad J.C."/>
            <person name="Nielsen K.F."/>
            <person name="Lyhne E.K."/>
            <person name="Kogle M.E."/>
            <person name="Kuo A."/>
            <person name="Riley R."/>
            <person name="Clum A."/>
            <person name="Nolan M."/>
            <person name="Lipzen A."/>
            <person name="Salamov A."/>
            <person name="Henrissat B."/>
            <person name="Wiebenga A."/>
            <person name="De Vries R.P."/>
            <person name="Grigoriev I.V."/>
            <person name="Mortensen U.H."/>
            <person name="Andersen M.R."/>
            <person name="Baker S.E."/>
        </authorList>
    </citation>
    <scope>NUCLEOTIDE SEQUENCE [LARGE SCALE GENOMIC DNA]</scope>
    <source>
        <strain evidence="4 5">IBT 23096</strain>
    </source>
</reference>
<dbReference type="InterPro" id="IPR038656">
    <property type="entry name" value="Peptidase_G1_sf"/>
</dbReference>
<accession>A0A2I2GFG6</accession>
<feature type="region of interest" description="Disordered" evidence="2">
    <location>
        <begin position="33"/>
        <end position="53"/>
    </location>
</feature>
<dbReference type="CDD" id="cd13426">
    <property type="entry name" value="Peptidase_G1"/>
    <property type="match status" value="1"/>
</dbReference>
<dbReference type="GO" id="GO:0070007">
    <property type="term" value="F:glutamic-type endopeptidase activity"/>
    <property type="evidence" value="ECO:0007669"/>
    <property type="project" value="InterPro"/>
</dbReference>
<dbReference type="GeneID" id="36556209"/>
<dbReference type="OrthoDB" id="2862635at2759"/>
<dbReference type="PANTHER" id="PTHR37536:SF1">
    <property type="entry name" value="ASPERGILLOPEPSIN, PUTAITVE (AFU_ORTHOLOGUE AFUA_7G01200)"/>
    <property type="match status" value="1"/>
</dbReference>
<evidence type="ECO:0000256" key="3">
    <source>
        <dbReference type="SAM" id="SignalP"/>
    </source>
</evidence>
<dbReference type="GO" id="GO:0030246">
    <property type="term" value="F:carbohydrate binding"/>
    <property type="evidence" value="ECO:0007669"/>
    <property type="project" value="UniProtKB-KW"/>
</dbReference>
<sequence length="270" mass="29203">MKLTPLLTTLSLAQGILGAPRAGLHERIKARSEARTLTRQSQPMAELAPDKDHRTAANVAYSSNWAGVVREEPPPLGSYNSVTATFTVPRPQPGSDQTLQAASAWVGIDGDTYTTAILQAGVDFYWDNGKIYNDAWYEWFPDVAHDFDFTVNTGDVVTVTVESFTPTSGMAEIVNESTGQRAQKQLTAPNPDAKLAGENADWIVEDFQSGSEMVPLVNFGQVAFQDMQAQGGVRTFGTDGATVIELKQNGKVVTEVQTLGDDAMVVRYVG</sequence>
<evidence type="ECO:0000313" key="4">
    <source>
        <dbReference type="EMBL" id="PLB51625.1"/>
    </source>
</evidence>